<evidence type="ECO:0000313" key="3">
    <source>
        <dbReference type="EMBL" id="MDF1585927.1"/>
    </source>
</evidence>
<dbReference type="PANTHER" id="PTHR10072">
    <property type="entry name" value="IRON-SULFUR CLUSTER ASSEMBLY PROTEIN"/>
    <property type="match status" value="1"/>
</dbReference>
<dbReference type="GO" id="GO:0051537">
    <property type="term" value="F:2 iron, 2 sulfur cluster binding"/>
    <property type="evidence" value="ECO:0007669"/>
    <property type="project" value="TreeGrafter"/>
</dbReference>
<dbReference type="NCBIfam" id="TIGR00049">
    <property type="entry name" value="iron-sulfur cluster assembly accessory protein"/>
    <property type="match status" value="1"/>
</dbReference>
<feature type="domain" description="Core" evidence="2">
    <location>
        <begin position="7"/>
        <end position="107"/>
    </location>
</feature>
<keyword evidence="4" id="KW-1185">Reference proteome</keyword>
<proteinExistence type="inferred from homology"/>
<comment type="caution">
    <text evidence="3">The sequence shown here is derived from an EMBL/GenBank/DDBJ whole genome shotgun (WGS) entry which is preliminary data.</text>
</comment>
<dbReference type="PANTHER" id="PTHR10072:SF41">
    <property type="entry name" value="IRON-SULFUR CLUSTER ASSEMBLY 1 HOMOLOG, MITOCHONDRIAL"/>
    <property type="match status" value="1"/>
</dbReference>
<dbReference type="InterPro" id="IPR017870">
    <property type="entry name" value="FeS_cluster_insertion_CS"/>
</dbReference>
<gene>
    <name evidence="3" type="ORF">PZ740_05960</name>
</gene>
<evidence type="ECO:0000313" key="4">
    <source>
        <dbReference type="Proteomes" id="UP001301140"/>
    </source>
</evidence>
<dbReference type="GO" id="GO:0005737">
    <property type="term" value="C:cytoplasm"/>
    <property type="evidence" value="ECO:0007669"/>
    <property type="project" value="TreeGrafter"/>
</dbReference>
<dbReference type="Gene3D" id="2.60.300.12">
    <property type="entry name" value="HesB-like domain"/>
    <property type="match status" value="1"/>
</dbReference>
<dbReference type="InterPro" id="IPR000361">
    <property type="entry name" value="ATAP_core_dom"/>
</dbReference>
<sequence length="111" mass="11928">MDTQQIISLTPAAAGRVRELLARQEDACGIRLGVKTTGCSGYSYQMDFARAVDPQDEVLETDGLRILVAPDAAGLLQGTEIDFVESKLGAQFVFNNPKEKARCGCGESFSV</sequence>
<protein>
    <submittedName>
        <fullName evidence="3">Iron-sulfur cluster assembly accessory protein</fullName>
    </submittedName>
</protein>
<organism evidence="3 4">
    <name type="scientific">Marinimicrococcus flavescens</name>
    <dbReference type="NCBI Taxonomy" id="3031815"/>
    <lineage>
        <taxon>Bacteria</taxon>
        <taxon>Pseudomonadati</taxon>
        <taxon>Pseudomonadota</taxon>
        <taxon>Alphaproteobacteria</taxon>
        <taxon>Geminicoccales</taxon>
        <taxon>Geminicoccaceae</taxon>
        <taxon>Marinimicrococcus</taxon>
    </lineage>
</organism>
<name>A0AAP3XQY8_9PROT</name>
<dbReference type="GO" id="GO:0016226">
    <property type="term" value="P:iron-sulfur cluster assembly"/>
    <property type="evidence" value="ECO:0007669"/>
    <property type="project" value="InterPro"/>
</dbReference>
<dbReference type="PROSITE" id="PS01152">
    <property type="entry name" value="HESB"/>
    <property type="match status" value="1"/>
</dbReference>
<comment type="similarity">
    <text evidence="1">Belongs to the HesB/IscA family.</text>
</comment>
<dbReference type="EMBL" id="JARGEQ010000051">
    <property type="protein sequence ID" value="MDF1585927.1"/>
    <property type="molecule type" value="Genomic_DNA"/>
</dbReference>
<dbReference type="AlphaFoldDB" id="A0AAP3XQY8"/>
<dbReference type="InterPro" id="IPR035903">
    <property type="entry name" value="HesB-like_dom_sf"/>
</dbReference>
<evidence type="ECO:0000256" key="1">
    <source>
        <dbReference type="ARBA" id="ARBA00006718"/>
    </source>
</evidence>
<dbReference type="SUPFAM" id="SSF89360">
    <property type="entry name" value="HesB-like domain"/>
    <property type="match status" value="1"/>
</dbReference>
<dbReference type="Pfam" id="PF01521">
    <property type="entry name" value="Fe-S_biosyn"/>
    <property type="match status" value="1"/>
</dbReference>
<dbReference type="InterPro" id="IPR050322">
    <property type="entry name" value="Fe-S_cluster_asmbl/transfer"/>
</dbReference>
<accession>A0AAP3XQY8</accession>
<reference evidence="3 4" key="1">
    <citation type="submission" date="2023-03" db="EMBL/GenBank/DDBJ databases">
        <title>YIM 152171 draft genome.</title>
        <authorList>
            <person name="Yang Z."/>
        </authorList>
    </citation>
    <scope>NUCLEOTIDE SEQUENCE [LARGE SCALE GENOMIC DNA]</scope>
    <source>
        <strain evidence="3 4">YIM 152171</strain>
    </source>
</reference>
<evidence type="ECO:0000259" key="2">
    <source>
        <dbReference type="Pfam" id="PF01521"/>
    </source>
</evidence>
<dbReference type="InterPro" id="IPR016092">
    <property type="entry name" value="ATAP"/>
</dbReference>
<dbReference type="RefSeq" id="WP_327788346.1">
    <property type="nucleotide sequence ID" value="NZ_JARGEQ010000051.1"/>
</dbReference>
<dbReference type="Proteomes" id="UP001301140">
    <property type="component" value="Unassembled WGS sequence"/>
</dbReference>